<evidence type="ECO:0000313" key="2">
    <source>
        <dbReference type="EMBL" id="RYN34143.1"/>
    </source>
</evidence>
<dbReference type="AlphaFoldDB" id="A0AB37WQ61"/>
<name>A0AB37WQ61_9PLEO</name>
<organism evidence="2 3">
    <name type="scientific">Alternaria tenuissima</name>
    <dbReference type="NCBI Taxonomy" id="119927"/>
    <lineage>
        <taxon>Eukaryota</taxon>
        <taxon>Fungi</taxon>
        <taxon>Dikarya</taxon>
        <taxon>Ascomycota</taxon>
        <taxon>Pezizomycotina</taxon>
        <taxon>Dothideomycetes</taxon>
        <taxon>Pleosporomycetidae</taxon>
        <taxon>Pleosporales</taxon>
        <taxon>Pleosporineae</taxon>
        <taxon>Pleosporaceae</taxon>
        <taxon>Alternaria</taxon>
        <taxon>Alternaria sect. Alternaria</taxon>
        <taxon>Alternaria alternata complex</taxon>
    </lineage>
</organism>
<dbReference type="Proteomes" id="UP000292340">
    <property type="component" value="Unassembled WGS sequence"/>
</dbReference>
<dbReference type="EMBL" id="PDXB01000005">
    <property type="protein sequence ID" value="RYN34143.1"/>
    <property type="molecule type" value="Genomic_DNA"/>
</dbReference>
<gene>
    <name evidence="2" type="ORF">AA0115_g2869</name>
</gene>
<evidence type="ECO:0000313" key="3">
    <source>
        <dbReference type="Proteomes" id="UP000292340"/>
    </source>
</evidence>
<reference evidence="2" key="2">
    <citation type="journal article" date="2019" name="bioRxiv">
        <title>Genomics, evolutionary history and diagnostics of the Alternaria alternata species group including apple and Asian pear pathotypes.</title>
        <authorList>
            <person name="Armitage A.D."/>
            <person name="Cockerton H.M."/>
            <person name="Sreenivasaprasad S."/>
            <person name="Woodhall J.W."/>
            <person name="Lane C.R."/>
            <person name="Harrison R.J."/>
            <person name="Clarkson J.P."/>
        </authorList>
    </citation>
    <scope>NUCLEOTIDE SEQUENCE</scope>
    <source>
        <strain evidence="2">FERA 1164</strain>
    </source>
</reference>
<reference evidence="2" key="1">
    <citation type="submission" date="2017-10" db="EMBL/GenBank/DDBJ databases">
        <authorList>
            <person name="Armitage A.D."/>
            <person name="Barbara D.J."/>
            <person name="Woodhall J.W."/>
            <person name="Sreenivasaprasad S."/>
            <person name="Lane C.R."/>
            <person name="Clarkson J.P."/>
            <person name="Harrison R.J."/>
        </authorList>
    </citation>
    <scope>NUCLEOTIDE SEQUENCE</scope>
    <source>
        <strain evidence="2">FERA 1164</strain>
    </source>
</reference>
<protein>
    <submittedName>
        <fullName evidence="2">Uncharacterized protein</fullName>
    </submittedName>
</protein>
<sequence length="90" mass="9611">MSLRLIVESFAAQKVPNWVPNTWSCGSSLPYGPTSSLDAMDMLTQDAQKTHPAVIVGKNSYPPPATTGTTRQHKGKAIATISSLSSTFCE</sequence>
<evidence type="ECO:0000256" key="1">
    <source>
        <dbReference type="SAM" id="MobiDB-lite"/>
    </source>
</evidence>
<feature type="region of interest" description="Disordered" evidence="1">
    <location>
        <begin position="55"/>
        <end position="76"/>
    </location>
</feature>
<proteinExistence type="predicted"/>
<accession>A0AB37WQ61</accession>
<comment type="caution">
    <text evidence="2">The sequence shown here is derived from an EMBL/GenBank/DDBJ whole genome shotgun (WGS) entry which is preliminary data.</text>
</comment>